<evidence type="ECO:0000256" key="2">
    <source>
        <dbReference type="ARBA" id="ARBA00022448"/>
    </source>
</evidence>
<dbReference type="Proteomes" id="UP000267430">
    <property type="component" value="Unassembled WGS sequence"/>
</dbReference>
<dbReference type="Gene3D" id="1.10.3720.10">
    <property type="entry name" value="MetI-like"/>
    <property type="match status" value="1"/>
</dbReference>
<comment type="similarity">
    <text evidence="7">Belongs to the binding-protein-dependent transport system permease family.</text>
</comment>
<dbReference type="CDD" id="cd06261">
    <property type="entry name" value="TM_PBP2"/>
    <property type="match status" value="1"/>
</dbReference>
<dbReference type="AlphaFoldDB" id="A0A3S0U4N6"/>
<feature type="transmembrane region" description="Helical" evidence="7">
    <location>
        <begin position="89"/>
        <end position="113"/>
    </location>
</feature>
<proteinExistence type="inferred from homology"/>
<reference evidence="9 10" key="1">
    <citation type="submission" date="2018-12" db="EMBL/GenBank/DDBJ databases">
        <title>Bacillus chawlae sp. nov., Bacillus glennii sp. nov., and Bacillus saganii sp. nov. Isolated from the Vehicle Assembly Building at Kennedy Space Center where the Viking Spacecraft were Assembled.</title>
        <authorList>
            <person name="Seuylemezian A."/>
            <person name="Vaishampayan P."/>
        </authorList>
    </citation>
    <scope>NUCLEOTIDE SEQUENCE [LARGE SCALE GENOMIC DNA]</scope>
    <source>
        <strain evidence="9 10">L5</strain>
    </source>
</reference>
<evidence type="ECO:0000256" key="5">
    <source>
        <dbReference type="ARBA" id="ARBA00022989"/>
    </source>
</evidence>
<keyword evidence="5 7" id="KW-1133">Transmembrane helix</keyword>
<dbReference type="GO" id="GO:0055085">
    <property type="term" value="P:transmembrane transport"/>
    <property type="evidence" value="ECO:0007669"/>
    <property type="project" value="InterPro"/>
</dbReference>
<dbReference type="OrthoDB" id="9804353at2"/>
<dbReference type="Pfam" id="PF00528">
    <property type="entry name" value="BPD_transp_1"/>
    <property type="match status" value="1"/>
</dbReference>
<sequence length="287" mass="32117">MPKRDYPNENIISAARNYHGYFNGEVPLKFRVIWKKAGAVFLLFGILVIWELAVNWTDTPAWLLPAPSDIFSEAQASYPDFFGHVLSTIYLTLLGFLIGSSVGFLLAVILHILPKIRDTFYPILILSQNVPIIVLAPLLIIWLGFGILPKIIVIGLVCFFPVAIAALDGLKNTSSELKHYLNMMGATKYQLFWKLELPHALPSLFSGLKISATYSVMGAVISEWLGAKTGVGVYMTLASSSFRTDRVFVAIFTIMLLSLLFFFVIVIVERIFTKWHTKGVDKSESKH</sequence>
<gene>
    <name evidence="9" type="ORF">ELQ35_05155</name>
</gene>
<feature type="transmembrane region" description="Helical" evidence="7">
    <location>
        <begin position="151"/>
        <end position="170"/>
    </location>
</feature>
<comment type="subcellular location">
    <subcellularLocation>
        <location evidence="1 7">Cell membrane</location>
        <topology evidence="1 7">Multi-pass membrane protein</topology>
    </subcellularLocation>
</comment>
<evidence type="ECO:0000313" key="9">
    <source>
        <dbReference type="EMBL" id="RUQ30979.1"/>
    </source>
</evidence>
<dbReference type="PANTHER" id="PTHR30151">
    <property type="entry name" value="ALKANE SULFONATE ABC TRANSPORTER-RELATED, MEMBRANE SUBUNIT"/>
    <property type="match status" value="1"/>
</dbReference>
<name>A0A3S0U4N6_9BACI</name>
<evidence type="ECO:0000256" key="7">
    <source>
        <dbReference type="RuleBase" id="RU363032"/>
    </source>
</evidence>
<dbReference type="PANTHER" id="PTHR30151:SF20">
    <property type="entry name" value="ABC TRANSPORTER PERMEASE PROTEIN HI_0355-RELATED"/>
    <property type="match status" value="1"/>
</dbReference>
<feature type="transmembrane region" description="Helical" evidence="7">
    <location>
        <begin position="120"/>
        <end position="145"/>
    </location>
</feature>
<keyword evidence="4 7" id="KW-0812">Transmembrane</keyword>
<keyword evidence="6 7" id="KW-0472">Membrane</keyword>
<organism evidence="9 10">
    <name type="scientific">Peribacillus cavernae</name>
    <dbReference type="NCBI Taxonomy" id="1674310"/>
    <lineage>
        <taxon>Bacteria</taxon>
        <taxon>Bacillati</taxon>
        <taxon>Bacillota</taxon>
        <taxon>Bacilli</taxon>
        <taxon>Bacillales</taxon>
        <taxon>Bacillaceae</taxon>
        <taxon>Peribacillus</taxon>
    </lineage>
</organism>
<keyword evidence="3" id="KW-1003">Cell membrane</keyword>
<evidence type="ECO:0000256" key="6">
    <source>
        <dbReference type="ARBA" id="ARBA00023136"/>
    </source>
</evidence>
<dbReference type="EMBL" id="RYZZ01000006">
    <property type="protein sequence ID" value="RUQ30979.1"/>
    <property type="molecule type" value="Genomic_DNA"/>
</dbReference>
<dbReference type="InterPro" id="IPR000515">
    <property type="entry name" value="MetI-like"/>
</dbReference>
<feature type="transmembrane region" description="Helical" evidence="7">
    <location>
        <begin position="247"/>
        <end position="268"/>
    </location>
</feature>
<evidence type="ECO:0000256" key="1">
    <source>
        <dbReference type="ARBA" id="ARBA00004651"/>
    </source>
</evidence>
<keyword evidence="10" id="KW-1185">Reference proteome</keyword>
<accession>A0A3S0U4N6</accession>
<dbReference type="GO" id="GO:0005886">
    <property type="term" value="C:plasma membrane"/>
    <property type="evidence" value="ECO:0007669"/>
    <property type="project" value="UniProtKB-SubCell"/>
</dbReference>
<comment type="caution">
    <text evidence="9">The sequence shown here is derived from an EMBL/GenBank/DDBJ whole genome shotgun (WGS) entry which is preliminary data.</text>
</comment>
<evidence type="ECO:0000313" key="10">
    <source>
        <dbReference type="Proteomes" id="UP000267430"/>
    </source>
</evidence>
<evidence type="ECO:0000256" key="3">
    <source>
        <dbReference type="ARBA" id="ARBA00022475"/>
    </source>
</evidence>
<dbReference type="PROSITE" id="PS50928">
    <property type="entry name" value="ABC_TM1"/>
    <property type="match status" value="1"/>
</dbReference>
<feature type="transmembrane region" description="Helical" evidence="7">
    <location>
        <begin position="204"/>
        <end position="227"/>
    </location>
</feature>
<feature type="domain" description="ABC transmembrane type-1" evidence="8">
    <location>
        <begin position="85"/>
        <end position="272"/>
    </location>
</feature>
<keyword evidence="2 7" id="KW-0813">Transport</keyword>
<feature type="transmembrane region" description="Helical" evidence="7">
    <location>
        <begin position="37"/>
        <end position="56"/>
    </location>
</feature>
<evidence type="ECO:0000256" key="4">
    <source>
        <dbReference type="ARBA" id="ARBA00022692"/>
    </source>
</evidence>
<dbReference type="SUPFAM" id="SSF161098">
    <property type="entry name" value="MetI-like"/>
    <property type="match status" value="1"/>
</dbReference>
<protein>
    <submittedName>
        <fullName evidence="9">ABC transporter permease</fullName>
    </submittedName>
</protein>
<evidence type="ECO:0000259" key="8">
    <source>
        <dbReference type="PROSITE" id="PS50928"/>
    </source>
</evidence>
<dbReference type="InterPro" id="IPR035906">
    <property type="entry name" value="MetI-like_sf"/>
</dbReference>